<dbReference type="EMBL" id="CP036264">
    <property type="protein sequence ID" value="QEF97493.1"/>
    <property type="molecule type" value="Genomic_DNA"/>
</dbReference>
<evidence type="ECO:0000313" key="2">
    <source>
        <dbReference type="Proteomes" id="UP000321353"/>
    </source>
</evidence>
<accession>A0A5B9M9Y0</accession>
<dbReference type="Proteomes" id="UP000321353">
    <property type="component" value="Chromosome"/>
</dbReference>
<keyword evidence="2" id="KW-1185">Reference proteome</keyword>
<dbReference type="AlphaFoldDB" id="A0A5B9M9Y0"/>
<evidence type="ECO:0000313" key="1">
    <source>
        <dbReference type="EMBL" id="QEF97493.1"/>
    </source>
</evidence>
<protein>
    <submittedName>
        <fullName evidence="1">Uncharacterized protein</fullName>
    </submittedName>
</protein>
<gene>
    <name evidence="1" type="ORF">Mal15_15330</name>
</gene>
<reference evidence="1 2" key="1">
    <citation type="submission" date="2019-02" db="EMBL/GenBank/DDBJ databases">
        <title>Planctomycetal bacteria perform biofilm scaping via a novel small molecule.</title>
        <authorList>
            <person name="Jeske O."/>
            <person name="Boedeker C."/>
            <person name="Wiegand S."/>
            <person name="Breitling P."/>
            <person name="Kallscheuer N."/>
            <person name="Jogler M."/>
            <person name="Rohde M."/>
            <person name="Petersen J."/>
            <person name="Medema M.H."/>
            <person name="Surup F."/>
            <person name="Jogler C."/>
        </authorList>
    </citation>
    <scope>NUCLEOTIDE SEQUENCE [LARGE SCALE GENOMIC DNA]</scope>
    <source>
        <strain evidence="1 2">Mal15</strain>
    </source>
</reference>
<proteinExistence type="predicted"/>
<sequence>MQVKTPSLFEVVWFLEITLLEGRVERSEGRVDSWCLRQSEPRRTLPASSVDSSATLPGRRFPKLRVLIRVRVIGQACAAGIVVVLTNPALE</sequence>
<organism evidence="1 2">
    <name type="scientific">Stieleria maiorica</name>
    <dbReference type="NCBI Taxonomy" id="2795974"/>
    <lineage>
        <taxon>Bacteria</taxon>
        <taxon>Pseudomonadati</taxon>
        <taxon>Planctomycetota</taxon>
        <taxon>Planctomycetia</taxon>
        <taxon>Pirellulales</taxon>
        <taxon>Pirellulaceae</taxon>
        <taxon>Stieleria</taxon>
    </lineage>
</organism>
<name>A0A5B9M9Y0_9BACT</name>
<dbReference type="KEGG" id="smam:Mal15_15330"/>